<protein>
    <submittedName>
        <fullName evidence="1">Uncharacterized protein</fullName>
    </submittedName>
</protein>
<keyword evidence="2" id="KW-1185">Reference proteome</keyword>
<dbReference type="RefSeq" id="WP_204943144.1">
    <property type="nucleotide sequence ID" value="NZ_JAFBBP010000001.1"/>
</dbReference>
<dbReference type="EMBL" id="JAFBBP010000001">
    <property type="protein sequence ID" value="MBM7492230.1"/>
    <property type="molecule type" value="Genomic_DNA"/>
</dbReference>
<comment type="caution">
    <text evidence="1">The sequence shown here is derived from an EMBL/GenBank/DDBJ whole genome shotgun (WGS) entry which is preliminary data.</text>
</comment>
<accession>A0ABS2LVL5</accession>
<sequence length="55" mass="5797">MRATPPALLDGARVTMFASLAPGVAVGAINAPLCSEASNLRNLEGHLVRRRQGLR</sequence>
<evidence type="ECO:0000313" key="2">
    <source>
        <dbReference type="Proteomes" id="UP000764837"/>
    </source>
</evidence>
<proteinExistence type="predicted"/>
<evidence type="ECO:0000313" key="1">
    <source>
        <dbReference type="EMBL" id="MBM7492230.1"/>
    </source>
</evidence>
<reference evidence="1 2" key="1">
    <citation type="submission" date="2021-01" db="EMBL/GenBank/DDBJ databases">
        <title>Sequencing the genomes of 1000 actinobacteria strains.</title>
        <authorList>
            <person name="Klenk H.-P."/>
        </authorList>
    </citation>
    <scope>NUCLEOTIDE SEQUENCE [LARGE SCALE GENOMIC DNA]</scope>
    <source>
        <strain evidence="1 2">DSM 100204</strain>
    </source>
</reference>
<gene>
    <name evidence="1" type="ORF">JOD64_003452</name>
</gene>
<name>A0ABS2LVL5_9ACTN</name>
<dbReference type="Proteomes" id="UP000764837">
    <property type="component" value="Unassembled WGS sequence"/>
</dbReference>
<organism evidence="1 2">
    <name type="scientific">Micromonospora luteifusca</name>
    <dbReference type="NCBI Taxonomy" id="709860"/>
    <lineage>
        <taxon>Bacteria</taxon>
        <taxon>Bacillati</taxon>
        <taxon>Actinomycetota</taxon>
        <taxon>Actinomycetes</taxon>
        <taxon>Micromonosporales</taxon>
        <taxon>Micromonosporaceae</taxon>
        <taxon>Micromonospora</taxon>
    </lineage>
</organism>